<proteinExistence type="inferred from homology"/>
<comment type="pathway">
    <text evidence="2 9">Protein modification; protein ubiquitination.</text>
</comment>
<dbReference type="CDD" id="cd09633">
    <property type="entry name" value="Deltex_C"/>
    <property type="match status" value="1"/>
</dbReference>
<dbReference type="PANTHER" id="PTHR12622">
    <property type="entry name" value="DELTEX-RELATED"/>
    <property type="match status" value="1"/>
</dbReference>
<keyword evidence="9" id="KW-0963">Cytoplasm</keyword>
<evidence type="ECO:0000256" key="2">
    <source>
        <dbReference type="ARBA" id="ARBA00004906"/>
    </source>
</evidence>
<evidence type="ECO:0000313" key="12">
    <source>
        <dbReference type="Proteomes" id="UP001153269"/>
    </source>
</evidence>
<evidence type="ECO:0000259" key="10">
    <source>
        <dbReference type="PROSITE" id="PS50089"/>
    </source>
</evidence>
<gene>
    <name evidence="11" type="ORF">PLEPLA_LOCUS40355</name>
</gene>
<evidence type="ECO:0000256" key="3">
    <source>
        <dbReference type="ARBA" id="ARBA00009413"/>
    </source>
</evidence>
<dbReference type="InterPro" id="IPR013083">
    <property type="entry name" value="Znf_RING/FYVE/PHD"/>
</dbReference>
<dbReference type="Pfam" id="PF18102">
    <property type="entry name" value="DTC"/>
    <property type="match status" value="1"/>
</dbReference>
<dbReference type="Proteomes" id="UP001153269">
    <property type="component" value="Unassembled WGS sequence"/>
</dbReference>
<dbReference type="SUPFAM" id="SSF57850">
    <property type="entry name" value="RING/U-box"/>
    <property type="match status" value="1"/>
</dbReference>
<keyword evidence="4 9" id="KW-0808">Transferase</keyword>
<keyword evidence="5 9" id="KW-0479">Metal-binding</keyword>
<dbReference type="GO" id="GO:0008270">
    <property type="term" value="F:zinc ion binding"/>
    <property type="evidence" value="ECO:0007669"/>
    <property type="project" value="UniProtKB-KW"/>
</dbReference>
<evidence type="ECO:0000256" key="1">
    <source>
        <dbReference type="ARBA" id="ARBA00000900"/>
    </source>
</evidence>
<keyword evidence="6 8" id="KW-0863">Zinc-finger</keyword>
<evidence type="ECO:0000256" key="6">
    <source>
        <dbReference type="ARBA" id="ARBA00022771"/>
    </source>
</evidence>
<dbReference type="PROSITE" id="PS00518">
    <property type="entry name" value="ZF_RING_1"/>
    <property type="match status" value="1"/>
</dbReference>
<keyword evidence="7 9" id="KW-0862">Zinc</keyword>
<dbReference type="AlphaFoldDB" id="A0A9N7VQP3"/>
<evidence type="ECO:0000256" key="8">
    <source>
        <dbReference type="PROSITE-ProRule" id="PRU00175"/>
    </source>
</evidence>
<dbReference type="Gene3D" id="3.30.390.130">
    <property type="match status" value="1"/>
</dbReference>
<name>A0A9N7VQP3_PLEPL</name>
<dbReference type="InterPro" id="IPR001841">
    <property type="entry name" value="Znf_RING"/>
</dbReference>
<dbReference type="PROSITE" id="PS50089">
    <property type="entry name" value="ZF_RING_2"/>
    <property type="match status" value="1"/>
</dbReference>
<dbReference type="InterPro" id="IPR039398">
    <property type="entry name" value="Deltex_fam"/>
</dbReference>
<sequence>MRTRKQLLVLVASQPEEKNMESSRNKKKNSSEDCVICLDQIQDEKTLPCRHSFCSRCIDQVFRVKPACPICNTYHGAYTGTQPRGTMAVTRGSQRLPGYEHCGCIIIQYTFPGGIQGPEHPNPGVGYSGTFREAYLPACSEGEEVVRLLRKAFDRRLIFTIGQSATTGCNNVITWNDIHHKTSKSGGPQCFGYPDPAYLFRVREELRLQGVTEDN</sequence>
<dbReference type="EC" id="2.3.2.27" evidence="9"/>
<dbReference type="GO" id="GO:0007219">
    <property type="term" value="P:Notch signaling pathway"/>
    <property type="evidence" value="ECO:0007669"/>
    <property type="project" value="InterPro"/>
</dbReference>
<dbReference type="GO" id="GO:0005737">
    <property type="term" value="C:cytoplasm"/>
    <property type="evidence" value="ECO:0007669"/>
    <property type="project" value="UniProtKB-SubCell"/>
</dbReference>
<dbReference type="Gene3D" id="3.30.40.10">
    <property type="entry name" value="Zinc/RING finger domain, C3HC4 (zinc finger)"/>
    <property type="match status" value="1"/>
</dbReference>
<dbReference type="GO" id="GO:0016567">
    <property type="term" value="P:protein ubiquitination"/>
    <property type="evidence" value="ECO:0007669"/>
    <property type="project" value="UniProtKB-UniRule"/>
</dbReference>
<comment type="subcellular location">
    <subcellularLocation>
        <location evidence="9">Cytoplasm</location>
    </subcellularLocation>
</comment>
<accession>A0A9N7VQP3</accession>
<comment type="caution">
    <text evidence="11">The sequence shown here is derived from an EMBL/GenBank/DDBJ whole genome shotgun (WGS) entry which is preliminary data.</text>
</comment>
<dbReference type="SMART" id="SM00184">
    <property type="entry name" value="RING"/>
    <property type="match status" value="1"/>
</dbReference>
<comment type="similarity">
    <text evidence="3 9">Belongs to the Deltex family.</text>
</comment>
<feature type="domain" description="RING-type" evidence="10">
    <location>
        <begin position="34"/>
        <end position="72"/>
    </location>
</feature>
<evidence type="ECO:0000256" key="5">
    <source>
        <dbReference type="ARBA" id="ARBA00022723"/>
    </source>
</evidence>
<dbReference type="InterPro" id="IPR039396">
    <property type="entry name" value="Deltex_C"/>
</dbReference>
<keyword evidence="12" id="KW-1185">Reference proteome</keyword>
<evidence type="ECO:0000256" key="7">
    <source>
        <dbReference type="ARBA" id="ARBA00022833"/>
    </source>
</evidence>
<comment type="catalytic activity">
    <reaction evidence="1 9">
        <text>S-ubiquitinyl-[E2 ubiquitin-conjugating enzyme]-L-cysteine + [acceptor protein]-L-lysine = [E2 ubiquitin-conjugating enzyme]-L-cysteine + N(6)-ubiquitinyl-[acceptor protein]-L-lysine.</text>
        <dbReference type="EC" id="2.3.2.27"/>
    </reaction>
</comment>
<dbReference type="GO" id="GO:0061630">
    <property type="term" value="F:ubiquitin protein ligase activity"/>
    <property type="evidence" value="ECO:0007669"/>
    <property type="project" value="UniProtKB-UniRule"/>
</dbReference>
<dbReference type="Pfam" id="PF13639">
    <property type="entry name" value="zf-RING_2"/>
    <property type="match status" value="1"/>
</dbReference>
<dbReference type="InterPro" id="IPR039399">
    <property type="entry name" value="Deltex_C_sf"/>
</dbReference>
<evidence type="ECO:0000313" key="11">
    <source>
        <dbReference type="EMBL" id="CAB1452605.1"/>
    </source>
</evidence>
<protein>
    <recommendedName>
        <fullName evidence="9">E3 ubiquitin-protein ligase</fullName>
        <ecNumber evidence="9">2.3.2.27</ecNumber>
    </recommendedName>
</protein>
<evidence type="ECO:0000256" key="9">
    <source>
        <dbReference type="RuleBase" id="RU367105"/>
    </source>
</evidence>
<dbReference type="InterPro" id="IPR017907">
    <property type="entry name" value="Znf_RING_CS"/>
</dbReference>
<dbReference type="EMBL" id="CADEAL010004136">
    <property type="protein sequence ID" value="CAB1452605.1"/>
    <property type="molecule type" value="Genomic_DNA"/>
</dbReference>
<organism evidence="11 12">
    <name type="scientific">Pleuronectes platessa</name>
    <name type="common">European plaice</name>
    <dbReference type="NCBI Taxonomy" id="8262"/>
    <lineage>
        <taxon>Eukaryota</taxon>
        <taxon>Metazoa</taxon>
        <taxon>Chordata</taxon>
        <taxon>Craniata</taxon>
        <taxon>Vertebrata</taxon>
        <taxon>Euteleostomi</taxon>
        <taxon>Actinopterygii</taxon>
        <taxon>Neopterygii</taxon>
        <taxon>Teleostei</taxon>
        <taxon>Neoteleostei</taxon>
        <taxon>Acanthomorphata</taxon>
        <taxon>Carangaria</taxon>
        <taxon>Pleuronectiformes</taxon>
        <taxon>Pleuronectoidei</taxon>
        <taxon>Pleuronectidae</taxon>
        <taxon>Pleuronectes</taxon>
    </lineage>
</organism>
<evidence type="ECO:0000256" key="4">
    <source>
        <dbReference type="ARBA" id="ARBA00022679"/>
    </source>
</evidence>
<reference evidence="11" key="1">
    <citation type="submission" date="2020-03" db="EMBL/GenBank/DDBJ databases">
        <authorList>
            <person name="Weist P."/>
        </authorList>
    </citation>
    <scope>NUCLEOTIDE SEQUENCE</scope>
</reference>